<reference evidence="2 3" key="1">
    <citation type="submission" date="2017-01" db="EMBL/GenBank/DDBJ databases">
        <authorList>
            <consortium name="Urmite Genomes"/>
        </authorList>
    </citation>
    <scope>NUCLEOTIDE SEQUENCE [LARGE SCALE GENOMIC DNA]</scope>
    <source>
        <strain evidence="2 3">AB308</strain>
    </source>
</reference>
<keyword evidence="1" id="KW-1133">Transmembrane helix</keyword>
<dbReference type="EMBL" id="FTRV01000015">
    <property type="protein sequence ID" value="SPM31027.1"/>
    <property type="molecule type" value="Genomic_DNA"/>
</dbReference>
<dbReference type="OrthoDB" id="2955631at2"/>
<dbReference type="STRING" id="1841859.GCA_900157385_04540"/>
<sequence length="347" mass="38323">MLRNFIRDRGTQLTLGTFVATFVYCVVVLVSIGPGDRGEFVPHISITTAFGLVLIDLAVLIYFIHHIATQIQLPQVIAGIAKDLAHAVAVQSSDQPRSARKAAEGPSLDELLARIETSGSVIRTPKSGYLQFIRHQTLVRVATEADAVIRLPYRPGHFLVAGRELASVWPATAAEQVADYLARAQATGPHRTLTQDVAFGVDQLVEIAIRALSPAVNDTFTALTCIDWLGDCLCKIAPVWTPTQVHRDHRGVIRVISDQVSYERLVQRAFEKIRQASRGMPAVMIRQLDALTTIMEQATDRQRAQVLKDQAAMIQRASAESVPEESDRADVDRRYAVLRALYERLNG</sequence>
<accession>A0A2U3NHM0</accession>
<keyword evidence="1" id="KW-0472">Membrane</keyword>
<evidence type="ECO:0000313" key="3">
    <source>
        <dbReference type="Proteomes" id="UP000241595"/>
    </source>
</evidence>
<dbReference type="InterPro" id="IPR018723">
    <property type="entry name" value="DUF2254_membrane"/>
</dbReference>
<dbReference type="Proteomes" id="UP000241595">
    <property type="component" value="Unassembled WGS sequence"/>
</dbReference>
<name>A0A2U3NHM0_9MYCO</name>
<protein>
    <submittedName>
        <fullName evidence="2">Uncharacterized membrane protein</fullName>
    </submittedName>
</protein>
<organism evidence="2 3">
    <name type="scientific">Mycobacterium terramassiliense</name>
    <dbReference type="NCBI Taxonomy" id="1841859"/>
    <lineage>
        <taxon>Bacteria</taxon>
        <taxon>Bacillati</taxon>
        <taxon>Actinomycetota</taxon>
        <taxon>Actinomycetes</taxon>
        <taxon>Mycobacteriales</taxon>
        <taxon>Mycobacteriaceae</taxon>
        <taxon>Mycobacterium</taxon>
    </lineage>
</organism>
<gene>
    <name evidence="2" type="ORF">MTAB308_4539</name>
</gene>
<feature type="transmembrane region" description="Helical" evidence="1">
    <location>
        <begin position="12"/>
        <end position="32"/>
    </location>
</feature>
<keyword evidence="1" id="KW-0812">Transmembrane</keyword>
<feature type="transmembrane region" description="Helical" evidence="1">
    <location>
        <begin position="44"/>
        <end position="64"/>
    </location>
</feature>
<keyword evidence="3" id="KW-1185">Reference proteome</keyword>
<evidence type="ECO:0000256" key="1">
    <source>
        <dbReference type="SAM" id="Phobius"/>
    </source>
</evidence>
<evidence type="ECO:0000313" key="2">
    <source>
        <dbReference type="EMBL" id="SPM31027.1"/>
    </source>
</evidence>
<proteinExistence type="predicted"/>
<dbReference type="AlphaFoldDB" id="A0A2U3NHM0"/>
<dbReference type="Pfam" id="PF10011">
    <property type="entry name" value="DUF2254"/>
    <property type="match status" value="1"/>
</dbReference>